<gene>
    <name evidence="1" type="ORF">RKE40_26380</name>
</gene>
<name>A0ABU3SF60_9HYPH</name>
<evidence type="ECO:0000313" key="2">
    <source>
        <dbReference type="Proteomes" id="UP001254257"/>
    </source>
</evidence>
<accession>A0ABU3SF60</accession>
<comment type="caution">
    <text evidence="1">The sequence shown here is derived from an EMBL/GenBank/DDBJ whole genome shotgun (WGS) entry which is preliminary data.</text>
</comment>
<organism evidence="1 2">
    <name type="scientific">Bosea rubneri</name>
    <dbReference type="NCBI Taxonomy" id="3075434"/>
    <lineage>
        <taxon>Bacteria</taxon>
        <taxon>Pseudomonadati</taxon>
        <taxon>Pseudomonadota</taxon>
        <taxon>Alphaproteobacteria</taxon>
        <taxon>Hyphomicrobiales</taxon>
        <taxon>Boseaceae</taxon>
        <taxon>Bosea</taxon>
    </lineage>
</organism>
<proteinExistence type="predicted"/>
<dbReference type="RefSeq" id="WP_316021145.1">
    <property type="nucleotide sequence ID" value="NZ_JAWDID010000069.1"/>
</dbReference>
<sequence length="113" mass="12750">MSERSMRSPVGTMRRRLLLERPVGTPDGIGGETRGYALVAAVWAQVEWLSGEERWRAGRPEQALSHRISLRWWAGVDAGQRLRDATQVFEIRAVADPDGGRRRLVCLAEEVRP</sequence>
<dbReference type="InterPro" id="IPR038666">
    <property type="entry name" value="SSP1_head-tail_sf"/>
</dbReference>
<dbReference type="InterPro" id="IPR008767">
    <property type="entry name" value="Phage_SPP1_head-tail_adaptor"/>
</dbReference>
<protein>
    <submittedName>
        <fullName evidence="1">Phage head closure protein</fullName>
    </submittedName>
</protein>
<dbReference type="Pfam" id="PF05521">
    <property type="entry name" value="Phage_HCP"/>
    <property type="match status" value="1"/>
</dbReference>
<dbReference type="Proteomes" id="UP001254257">
    <property type="component" value="Unassembled WGS sequence"/>
</dbReference>
<reference evidence="1 2" key="1">
    <citation type="submission" date="2023-09" db="EMBL/GenBank/DDBJ databases">
        <title>Whole genome shotgun sequencing (WGS) of Bosea sp. ZW T0_25, isolated from stored onions (Allium cepa).</title>
        <authorList>
            <person name="Stoll D.A."/>
            <person name="Huch M."/>
        </authorList>
    </citation>
    <scope>NUCLEOTIDE SEQUENCE [LARGE SCALE GENOMIC DNA]</scope>
    <source>
        <strain evidence="1 2">ZW T0_25</strain>
    </source>
</reference>
<dbReference type="NCBIfam" id="TIGR01563">
    <property type="entry name" value="gp16_SPP1"/>
    <property type="match status" value="1"/>
</dbReference>
<dbReference type="EMBL" id="JAWDID010000069">
    <property type="protein sequence ID" value="MDU0343430.1"/>
    <property type="molecule type" value="Genomic_DNA"/>
</dbReference>
<evidence type="ECO:0000313" key="1">
    <source>
        <dbReference type="EMBL" id="MDU0343430.1"/>
    </source>
</evidence>
<keyword evidence="2" id="KW-1185">Reference proteome</keyword>
<dbReference type="Gene3D" id="2.40.10.270">
    <property type="entry name" value="Bacteriophage SPP1 head-tail adaptor protein"/>
    <property type="match status" value="1"/>
</dbReference>